<dbReference type="EMBL" id="UINC01001907">
    <property type="protein sequence ID" value="SUZ90599.1"/>
    <property type="molecule type" value="Genomic_DNA"/>
</dbReference>
<protein>
    <recommendedName>
        <fullName evidence="1">DUF5777 domain-containing protein</fullName>
    </recommendedName>
</protein>
<proteinExistence type="predicted"/>
<evidence type="ECO:0000313" key="2">
    <source>
        <dbReference type="EMBL" id="SUZ90599.1"/>
    </source>
</evidence>
<accession>A0A381RI68</accession>
<reference evidence="2" key="1">
    <citation type="submission" date="2018-05" db="EMBL/GenBank/DDBJ databases">
        <authorList>
            <person name="Lanie J.A."/>
            <person name="Ng W.-L."/>
            <person name="Kazmierczak K.M."/>
            <person name="Andrzejewski T.M."/>
            <person name="Davidsen T.M."/>
            <person name="Wayne K.J."/>
            <person name="Tettelin H."/>
            <person name="Glass J.I."/>
            <person name="Rusch D."/>
            <person name="Podicherti R."/>
            <person name="Tsui H.-C.T."/>
            <person name="Winkler M.E."/>
        </authorList>
    </citation>
    <scope>NUCLEOTIDE SEQUENCE</scope>
</reference>
<dbReference type="Pfam" id="PF19089">
    <property type="entry name" value="DUF5777"/>
    <property type="match status" value="1"/>
</dbReference>
<gene>
    <name evidence="2" type="ORF">METZ01_LOCUS43453</name>
</gene>
<evidence type="ECO:0000259" key="1">
    <source>
        <dbReference type="Pfam" id="PF19089"/>
    </source>
</evidence>
<sequence>MDLLVDEPIEPMPVQATFKATRIVNSQSVELPRSKMLEFMVQHRFGTVENGFYDLFGLDEAAVHYDLKYGLHERLAFGLGRSSWQKTYDVMIKAKLIRQTEGQGKTFPITVVIFSNMGINTLRKDAIVKDNFANRIRYLQQLIVGRKFNESVSLQVVPTWIHKNLVPAHEDEHDLFSAGLGGRIMVTRRFSINADISFPLGDRPDSFKNGWGLGCDIETGGHVFQLLLTNARGGYEGAYIEDASGSMKGGDVFLGFNITRVFSF</sequence>
<dbReference type="InterPro" id="IPR045916">
    <property type="entry name" value="DUF5777"/>
</dbReference>
<organism evidence="2">
    <name type="scientific">marine metagenome</name>
    <dbReference type="NCBI Taxonomy" id="408172"/>
    <lineage>
        <taxon>unclassified sequences</taxon>
        <taxon>metagenomes</taxon>
        <taxon>ecological metagenomes</taxon>
    </lineage>
</organism>
<feature type="domain" description="DUF5777" evidence="1">
    <location>
        <begin position="18"/>
        <end position="262"/>
    </location>
</feature>
<dbReference type="AlphaFoldDB" id="A0A381RI68"/>
<name>A0A381RI68_9ZZZZ</name>